<comment type="caution">
    <text evidence="2">The sequence shown here is derived from an EMBL/GenBank/DDBJ whole genome shotgun (WGS) entry which is preliminary data.</text>
</comment>
<dbReference type="InterPro" id="IPR025322">
    <property type="entry name" value="PADRE_dom"/>
</dbReference>
<protein>
    <submittedName>
        <fullName evidence="2">Uncharacterized protein</fullName>
    </submittedName>
</protein>
<reference evidence="2 3" key="1">
    <citation type="submission" date="2024-09" db="EMBL/GenBank/DDBJ databases">
        <title>Chromosome-scale assembly of Riccia fluitans.</title>
        <authorList>
            <person name="Paukszto L."/>
            <person name="Sawicki J."/>
            <person name="Karawczyk K."/>
            <person name="Piernik-Szablinska J."/>
            <person name="Szczecinska M."/>
            <person name="Mazdziarz M."/>
        </authorList>
    </citation>
    <scope>NUCLEOTIDE SEQUENCE [LARGE SCALE GENOMIC DNA]</scope>
    <source>
        <strain evidence="2">Rf_01</strain>
        <tissue evidence="2">Aerial parts of the thallus</tissue>
    </source>
</reference>
<dbReference type="Pfam" id="PF14009">
    <property type="entry name" value="PADRE"/>
    <property type="match status" value="1"/>
</dbReference>
<keyword evidence="3" id="KW-1185">Reference proteome</keyword>
<evidence type="ECO:0000313" key="2">
    <source>
        <dbReference type="EMBL" id="KAL2621764.1"/>
    </source>
</evidence>
<evidence type="ECO:0000313" key="3">
    <source>
        <dbReference type="Proteomes" id="UP001605036"/>
    </source>
</evidence>
<feature type="region of interest" description="Disordered" evidence="1">
    <location>
        <begin position="236"/>
        <end position="306"/>
    </location>
</feature>
<accession>A0ABD1Y4S5</accession>
<dbReference type="EMBL" id="JBHFFA010000006">
    <property type="protein sequence ID" value="KAL2621764.1"/>
    <property type="molecule type" value="Genomic_DNA"/>
</dbReference>
<gene>
    <name evidence="2" type="ORF">R1flu_001969</name>
</gene>
<sequence length="355" mass="39414">MAAVRRMCAGGIQVVRIVYGDGQVLSFAASNVKVADVLTKHPHHYICHRSPDKSSMLPLDAELEPGSVYFLLPLPRLFPSSGSGSNTNSPSCSCYIRDKIQNQEVDHHHRRSLPKAAGGALKQIITRIGSPMRSPKKISPEISRGTEPCSKNPYSPNYGKENSPLLSPVYKRNRSSPKKNKKSSRYKSRADNPFAEDPPVCNRWKPRLGCISETDAFVTACEELRLSLDRRRLTFESRGRPSSPLRYGDLSRSPSRSSAGGDYSRSPSRSSPRGDYSRSPSRPSSASDYCRSPSRELKSTSREPYTPRQSMSLAGYLLIWQVTRVERILDESSEWATVSGSHQASKAVLAIIWKA</sequence>
<evidence type="ECO:0000256" key="1">
    <source>
        <dbReference type="SAM" id="MobiDB-lite"/>
    </source>
</evidence>
<dbReference type="AlphaFoldDB" id="A0ABD1Y4S5"/>
<name>A0ABD1Y4S5_9MARC</name>
<feature type="compositionally biased region" description="Low complexity" evidence="1">
    <location>
        <begin position="260"/>
        <end position="289"/>
    </location>
</feature>
<dbReference type="PANTHER" id="PTHR33052">
    <property type="entry name" value="DUF4228 DOMAIN PROTEIN-RELATED"/>
    <property type="match status" value="1"/>
</dbReference>
<proteinExistence type="predicted"/>
<dbReference type="Proteomes" id="UP001605036">
    <property type="component" value="Unassembled WGS sequence"/>
</dbReference>
<feature type="region of interest" description="Disordered" evidence="1">
    <location>
        <begin position="127"/>
        <end position="198"/>
    </location>
</feature>
<feature type="compositionally biased region" description="Basic residues" evidence="1">
    <location>
        <begin position="171"/>
        <end position="187"/>
    </location>
</feature>
<organism evidence="2 3">
    <name type="scientific">Riccia fluitans</name>
    <dbReference type="NCBI Taxonomy" id="41844"/>
    <lineage>
        <taxon>Eukaryota</taxon>
        <taxon>Viridiplantae</taxon>
        <taxon>Streptophyta</taxon>
        <taxon>Embryophyta</taxon>
        <taxon>Marchantiophyta</taxon>
        <taxon>Marchantiopsida</taxon>
        <taxon>Marchantiidae</taxon>
        <taxon>Marchantiales</taxon>
        <taxon>Ricciaceae</taxon>
        <taxon>Riccia</taxon>
    </lineage>
</organism>